<dbReference type="Pfam" id="PF03896">
    <property type="entry name" value="TRAP_alpha"/>
    <property type="match status" value="1"/>
</dbReference>
<gene>
    <name evidence="14" type="ORF">CVLEPA_LOCUS16399</name>
</gene>
<keyword evidence="15" id="KW-1185">Reference proteome</keyword>
<comment type="function">
    <text evidence="9">TRAP proteins are part of a complex whose function is to bind calcium to the ER membrane and thereby regulate the retention of ER resident proteins. May be involved in the recycling of the translocation apparatus after completion of the translocation process or may function as a membrane-bound chaperone facilitating folding of translocated proteins.</text>
</comment>
<reference evidence="14 15" key="1">
    <citation type="submission" date="2024-02" db="EMBL/GenBank/DDBJ databases">
        <authorList>
            <person name="Daric V."/>
            <person name="Darras S."/>
        </authorList>
    </citation>
    <scope>NUCLEOTIDE SEQUENCE [LARGE SCALE GENOMIC DNA]</scope>
</reference>
<dbReference type="EMBL" id="CAWYQH010000099">
    <property type="protein sequence ID" value="CAK8685259.1"/>
    <property type="molecule type" value="Genomic_DNA"/>
</dbReference>
<evidence type="ECO:0000256" key="5">
    <source>
        <dbReference type="ARBA" id="ARBA00022729"/>
    </source>
</evidence>
<protein>
    <recommendedName>
        <fullName evidence="3">Translocon-associated protein subunit alpha</fullName>
    </recommendedName>
    <alternativeName>
        <fullName evidence="11">Signal sequence receptor subunit alpha</fullName>
    </alternativeName>
</protein>
<evidence type="ECO:0000256" key="7">
    <source>
        <dbReference type="ARBA" id="ARBA00022989"/>
    </source>
</evidence>
<evidence type="ECO:0000256" key="6">
    <source>
        <dbReference type="ARBA" id="ARBA00022824"/>
    </source>
</evidence>
<feature type="region of interest" description="Disordered" evidence="12">
    <location>
        <begin position="221"/>
        <end position="247"/>
    </location>
</feature>
<evidence type="ECO:0000256" key="3">
    <source>
        <dbReference type="ARBA" id="ARBA00020280"/>
    </source>
</evidence>
<sequence length="247" mass="27426">MTCLNCDITMTKSEEDEEPDVISAHKEAETAIIFASGVEPSVLAGKKASAYIHFANKGSSNFIITSIDGSFRYPQDFSYVIQNFTVISPNKMIDAGYEGSFQYEFQPGELSGGRSFGLVINVNYKDTEENLYRDAVFNQTVQVIEDEEGLDTETFFMYLMLLGMSGLILLGVFHNVSGKSRRGKKRNTPSANATTLNKVQLETGTTNGPVDYNWIPEETLKAINKGTPSPRRSPKKRANKQRSSETE</sequence>
<evidence type="ECO:0000256" key="12">
    <source>
        <dbReference type="SAM" id="MobiDB-lite"/>
    </source>
</evidence>
<comment type="caution">
    <text evidence="14">The sequence shown here is derived from an EMBL/GenBank/DDBJ whole genome shotgun (WGS) entry which is preliminary data.</text>
</comment>
<evidence type="ECO:0000256" key="11">
    <source>
        <dbReference type="ARBA" id="ARBA00031071"/>
    </source>
</evidence>
<keyword evidence="6" id="KW-0256">Endoplasmic reticulum</keyword>
<proteinExistence type="inferred from homology"/>
<evidence type="ECO:0000313" key="15">
    <source>
        <dbReference type="Proteomes" id="UP001642483"/>
    </source>
</evidence>
<name>A0ABP0G3N8_CLALP</name>
<evidence type="ECO:0000256" key="9">
    <source>
        <dbReference type="ARBA" id="ARBA00025620"/>
    </source>
</evidence>
<evidence type="ECO:0000256" key="4">
    <source>
        <dbReference type="ARBA" id="ARBA00022692"/>
    </source>
</evidence>
<dbReference type="PANTHER" id="PTHR12924:SF0">
    <property type="entry name" value="TRANSLOCON-ASSOCIATED PROTEIN SUBUNIT ALPHA"/>
    <property type="match status" value="1"/>
</dbReference>
<feature type="transmembrane region" description="Helical" evidence="13">
    <location>
        <begin position="155"/>
        <end position="176"/>
    </location>
</feature>
<evidence type="ECO:0000256" key="2">
    <source>
        <dbReference type="ARBA" id="ARBA00006776"/>
    </source>
</evidence>
<evidence type="ECO:0000256" key="8">
    <source>
        <dbReference type="ARBA" id="ARBA00023136"/>
    </source>
</evidence>
<evidence type="ECO:0000256" key="1">
    <source>
        <dbReference type="ARBA" id="ARBA00004115"/>
    </source>
</evidence>
<accession>A0ABP0G3N8</accession>
<comment type="subunit">
    <text evidence="10">Heterotetramer of TRAP-alpha, TRAP-beta, TRAP-delta and TRAP-gamma. Interacts with palmitoylated calnexin (CALX), the interaction is required for efficient folding of glycosylated proteins.</text>
</comment>
<evidence type="ECO:0000256" key="13">
    <source>
        <dbReference type="SAM" id="Phobius"/>
    </source>
</evidence>
<dbReference type="Proteomes" id="UP001642483">
    <property type="component" value="Unassembled WGS sequence"/>
</dbReference>
<organism evidence="14 15">
    <name type="scientific">Clavelina lepadiformis</name>
    <name type="common">Light-bulb sea squirt</name>
    <name type="synonym">Ascidia lepadiformis</name>
    <dbReference type="NCBI Taxonomy" id="159417"/>
    <lineage>
        <taxon>Eukaryota</taxon>
        <taxon>Metazoa</taxon>
        <taxon>Chordata</taxon>
        <taxon>Tunicata</taxon>
        <taxon>Ascidiacea</taxon>
        <taxon>Aplousobranchia</taxon>
        <taxon>Clavelinidae</taxon>
        <taxon>Clavelina</taxon>
    </lineage>
</organism>
<dbReference type="InterPro" id="IPR005595">
    <property type="entry name" value="TRAP_alpha"/>
</dbReference>
<keyword evidence="5" id="KW-0732">Signal</keyword>
<evidence type="ECO:0000256" key="10">
    <source>
        <dbReference type="ARBA" id="ARBA00025854"/>
    </source>
</evidence>
<comment type="subcellular location">
    <subcellularLocation>
        <location evidence="1">Endoplasmic reticulum membrane</location>
        <topology evidence="1">Single-pass type I membrane protein</topology>
    </subcellularLocation>
</comment>
<keyword evidence="7 13" id="KW-1133">Transmembrane helix</keyword>
<evidence type="ECO:0000313" key="14">
    <source>
        <dbReference type="EMBL" id="CAK8685259.1"/>
    </source>
</evidence>
<keyword evidence="8 13" id="KW-0472">Membrane</keyword>
<comment type="similarity">
    <text evidence="2">Belongs to the TRAP-alpha family.</text>
</comment>
<dbReference type="PANTHER" id="PTHR12924">
    <property type="entry name" value="TRANSLOCON-ASSOCIATED PROTEIN, ALPHA SUBUNIT"/>
    <property type="match status" value="1"/>
</dbReference>
<keyword evidence="4 13" id="KW-0812">Transmembrane</keyword>